<reference evidence="5 6" key="1">
    <citation type="journal article" date="2018" name="Mol. Ecol.">
        <title>The obligate alkalophilic soda-lake fungus Sodiomyces alkalinus has shifted to a protein diet.</title>
        <authorList>
            <person name="Grum-Grzhimaylo A.A."/>
            <person name="Falkoski D.L."/>
            <person name="van den Heuvel J."/>
            <person name="Valero-Jimenez C.A."/>
            <person name="Min B."/>
            <person name="Choi I.G."/>
            <person name="Lipzen A."/>
            <person name="Daum C.G."/>
            <person name="Aanen D.K."/>
            <person name="Tsang A."/>
            <person name="Henrissat B."/>
            <person name="Bilanenko E.N."/>
            <person name="de Vries R.P."/>
            <person name="van Kan J.A.L."/>
            <person name="Grigoriev I.V."/>
            <person name="Debets A.J.M."/>
        </authorList>
    </citation>
    <scope>NUCLEOTIDE SEQUENCE [LARGE SCALE GENOMIC DNA]</scope>
    <source>
        <strain evidence="5 6">F11</strain>
    </source>
</reference>
<dbReference type="PANTHER" id="PTHR13471:SF0">
    <property type="entry name" value="NUCLEAR EXOSOME REGULATOR NRDE2"/>
    <property type="match status" value="1"/>
</dbReference>
<dbReference type="Gene3D" id="1.25.40.10">
    <property type="entry name" value="Tetratricopeptide repeat domain"/>
    <property type="match status" value="1"/>
</dbReference>
<dbReference type="SUPFAM" id="SSF48452">
    <property type="entry name" value="TPR-like"/>
    <property type="match status" value="1"/>
</dbReference>
<dbReference type="STRING" id="1314773.A0A3N2Q0S1"/>
<dbReference type="OrthoDB" id="297219at2759"/>
<comment type="similarity">
    <text evidence="2">Belongs to the NRDE2 family.</text>
</comment>
<feature type="region of interest" description="Disordered" evidence="4">
    <location>
        <begin position="1"/>
        <end position="157"/>
    </location>
</feature>
<proteinExistence type="inferred from homology"/>
<evidence type="ECO:0000256" key="3">
    <source>
        <dbReference type="ARBA" id="ARBA00023242"/>
    </source>
</evidence>
<dbReference type="PANTHER" id="PTHR13471">
    <property type="entry name" value="TETRATRICOPEPTIDE-LIKE HELICAL"/>
    <property type="match status" value="1"/>
</dbReference>
<protein>
    <submittedName>
        <fullName evidence="5">DUF1740-domain-containing protein</fullName>
    </submittedName>
</protein>
<evidence type="ECO:0000313" key="6">
    <source>
        <dbReference type="Proteomes" id="UP000272025"/>
    </source>
</evidence>
<feature type="compositionally biased region" description="Low complexity" evidence="4">
    <location>
        <begin position="94"/>
        <end position="106"/>
    </location>
</feature>
<dbReference type="GeneID" id="39576305"/>
<dbReference type="EMBL" id="ML119052">
    <property type="protein sequence ID" value="ROT40363.1"/>
    <property type="molecule type" value="Genomic_DNA"/>
</dbReference>
<dbReference type="AlphaFoldDB" id="A0A3N2Q0S1"/>
<accession>A0A3N2Q0S1</accession>
<feature type="compositionally biased region" description="Basic and acidic residues" evidence="4">
    <location>
        <begin position="123"/>
        <end position="136"/>
    </location>
</feature>
<dbReference type="Pfam" id="PF08424">
    <property type="entry name" value="NRDE-2"/>
    <property type="match status" value="1"/>
</dbReference>
<dbReference type="Proteomes" id="UP000272025">
    <property type="component" value="Unassembled WGS sequence"/>
</dbReference>
<evidence type="ECO:0000313" key="5">
    <source>
        <dbReference type="EMBL" id="ROT40363.1"/>
    </source>
</evidence>
<organism evidence="5 6">
    <name type="scientific">Sodiomyces alkalinus (strain CBS 110278 / VKM F-3762 / F11)</name>
    <name type="common">Alkaliphilic filamentous fungus</name>
    <dbReference type="NCBI Taxonomy" id="1314773"/>
    <lineage>
        <taxon>Eukaryota</taxon>
        <taxon>Fungi</taxon>
        <taxon>Dikarya</taxon>
        <taxon>Ascomycota</taxon>
        <taxon>Pezizomycotina</taxon>
        <taxon>Sordariomycetes</taxon>
        <taxon>Hypocreomycetidae</taxon>
        <taxon>Glomerellales</taxon>
        <taxon>Plectosphaerellaceae</taxon>
        <taxon>Sodiomyces</taxon>
    </lineage>
</organism>
<keyword evidence="6" id="KW-1185">Reference proteome</keyword>
<dbReference type="InterPro" id="IPR011990">
    <property type="entry name" value="TPR-like_helical_dom_sf"/>
</dbReference>
<dbReference type="GO" id="GO:0031048">
    <property type="term" value="P:regulatory ncRNA-mediated heterochromatin formation"/>
    <property type="evidence" value="ECO:0007669"/>
    <property type="project" value="TreeGrafter"/>
</dbReference>
<dbReference type="GO" id="GO:0071013">
    <property type="term" value="C:catalytic step 2 spliceosome"/>
    <property type="evidence" value="ECO:0007669"/>
    <property type="project" value="TreeGrafter"/>
</dbReference>
<comment type="subcellular location">
    <subcellularLocation>
        <location evidence="1">Nucleus</location>
    </subcellularLocation>
</comment>
<name>A0A3N2Q0S1_SODAK</name>
<dbReference type="GO" id="GO:1902369">
    <property type="term" value="P:negative regulation of RNA catabolic process"/>
    <property type="evidence" value="ECO:0007669"/>
    <property type="project" value="TreeGrafter"/>
</dbReference>
<sequence length="1118" mass="125756">MSGTDSKSLTIPKFSSFKAKAPGPDSPSESASPGVEEGKRSDERRKERDKDAHRSHRHVDREKDRERGRRHRKDHPRHADERPSRHRSNHRQLLDSSALSDLGSRALVRREAKTEPPQVPGPRDAEALFVIDKRGDPMNSRYHSNDRSKVPNYRRSGRGRVLGSEGYLRTHWDGTREEFAIQLPGDGGSATRDSRLFRSNVRRIRPRRIRPHRGDGQPNAEEQDYVPLKASAHGHQFTEDPLLSNEAVEEGPDYRSIEGKAKEHEFSDSDVDYGSADDHDVALDYDDPIKQRSIDLGRRVKEHPEDIQAWLELINHQDVLLRATEGVDGDATRAAVSSYAEIKLSMYESAMKHVGVSDYQERLLLGTMLEGAKVWPASKLERRWDEIASEHPTSFVLWKARMDSRLSNISKFQYQDIRDMYLDRLRSVPSHPTHPVGPHAGSPTGDGDRAAIYAQLIYVFLRATRFVFYAGYRELSVAAWQAHFELNLFRPDTLHNAPLSEVLESFKEFWENEVPRIGEEGALGWAHFVAAGGDVDPPDPRVSDTPMVTSRDVYKSWGVTEQLRALDSRQPARSLDEGTEDDPYRVIMFSDIESFLFIIPEDLLLSIRRQLVDAFLLFCHLPPTERTNPWTRAAAADPFILGGMKHFEGELYQRPVEAPLENEEASTRLPNFGQDSHHLAPSLDVLFPGQTWFQYLSGWPTTGKDQDGPVKLALALAVLKQLLQKARFEDMAPYYLALERVNGPGTVKKRAKALLKQFSSNICLYVAYALAEWASGNVDVARQVLGSAKGLMLPKESADKLVLWTVWAWIELEAGDKAKAVLYICAATSPSLGDTADAATVTPHHLLSARQTLSGDLGYFISTSQFDAAVSNAELLAMLEYLTLPGGSEPASVAQGNIAAALDRMWMVSEALCQRGQGGTEVHERILQAGARLLYLHASRGPFRSAYLREHLARCIDFFPRNTIFLTLFSWASPSFGIEDPARNMLRNTALAGGNDCVASRVFAIRYELQRGNAHSARAAFEHAMESPACRPNSTLWRCYIRFCCATKEHRDKAKDVFFRGVSHCPWSKELAMEAFTTLVKAMDEFELRSVFNTMASKGMRIHVDLDEFVTAQGRRMK</sequence>
<evidence type="ECO:0000256" key="1">
    <source>
        <dbReference type="ARBA" id="ARBA00004123"/>
    </source>
</evidence>
<dbReference type="RefSeq" id="XP_028468169.1">
    <property type="nucleotide sequence ID" value="XM_028607827.1"/>
</dbReference>
<dbReference type="InterPro" id="IPR013633">
    <property type="entry name" value="NRDE-2"/>
</dbReference>
<evidence type="ECO:0000256" key="2">
    <source>
        <dbReference type="ARBA" id="ARBA00009265"/>
    </source>
</evidence>
<evidence type="ECO:0000256" key="4">
    <source>
        <dbReference type="SAM" id="MobiDB-lite"/>
    </source>
</evidence>
<keyword evidence="3" id="KW-0539">Nucleus</keyword>
<gene>
    <name evidence="5" type="ORF">SODALDRAFT_272298</name>
</gene>
<feature type="compositionally biased region" description="Basic and acidic residues" evidence="4">
    <location>
        <begin position="36"/>
        <end position="52"/>
    </location>
</feature>